<name>A0A7C3R2X9_9BACT</name>
<accession>A0A7C3R2X9</accession>
<sequence>MNNPVVFNGKILPADQAFVSVFDPGFLYGESVFTTIAVIDHLPRFLPRHMDRLMMTAQKMGLRGLPEKGSVSEAIHLLLGKLPSPPALLRVTISPGTLSGYRLDGSKEGPCTWMVLPVFRSPLPDNLYKSGISAEIGPVISPGSADPRSVHKTGNILLQRWIRQKMDKDLFESLFRNARGLLLEGTICNLFWIMEDGLIMTPPESWGVLPGVVRAVVREIIGEKSLPFRWGSLTASSLPMARSAFLTNSYVGILPIRSIRTRHRTIQYDPSHPILTCLSEELHLRSLRESNP</sequence>
<dbReference type="Gene3D" id="3.20.10.10">
    <property type="entry name" value="D-amino Acid Aminotransferase, subunit A, domain 2"/>
    <property type="match status" value="1"/>
</dbReference>
<dbReference type="InterPro" id="IPR043132">
    <property type="entry name" value="BCAT-like_C"/>
</dbReference>
<dbReference type="GO" id="GO:0046394">
    <property type="term" value="P:carboxylic acid biosynthetic process"/>
    <property type="evidence" value="ECO:0007669"/>
    <property type="project" value="UniProtKB-ARBA"/>
</dbReference>
<keyword evidence="3 5" id="KW-0663">Pyridoxal phosphate</keyword>
<proteinExistence type="inferred from homology"/>
<comment type="cofactor">
    <cofactor evidence="1 5">
        <name>pyridoxal 5'-phosphate</name>
        <dbReference type="ChEBI" id="CHEBI:597326"/>
    </cofactor>
</comment>
<dbReference type="SUPFAM" id="SSF56752">
    <property type="entry name" value="D-aminoacid aminotransferase-like PLP-dependent enzymes"/>
    <property type="match status" value="1"/>
</dbReference>
<dbReference type="InterPro" id="IPR018300">
    <property type="entry name" value="Aminotrans_IV_CS"/>
</dbReference>
<comment type="similarity">
    <text evidence="2 4">Belongs to the class-IV pyridoxal-phosphate-dependent aminotransferase family.</text>
</comment>
<evidence type="ECO:0000313" key="6">
    <source>
        <dbReference type="EMBL" id="HFT92973.1"/>
    </source>
</evidence>
<dbReference type="InterPro" id="IPR050571">
    <property type="entry name" value="Class-IV_PLP-Dep_Aminotrnsfr"/>
</dbReference>
<dbReference type="GO" id="GO:0003824">
    <property type="term" value="F:catalytic activity"/>
    <property type="evidence" value="ECO:0007669"/>
    <property type="project" value="InterPro"/>
</dbReference>
<dbReference type="InterPro" id="IPR043131">
    <property type="entry name" value="BCAT-like_N"/>
</dbReference>
<organism evidence="6">
    <name type="scientific">Leptospirillum ferriphilum</name>
    <dbReference type="NCBI Taxonomy" id="178606"/>
    <lineage>
        <taxon>Bacteria</taxon>
        <taxon>Pseudomonadati</taxon>
        <taxon>Nitrospirota</taxon>
        <taxon>Nitrospiria</taxon>
        <taxon>Nitrospirales</taxon>
        <taxon>Nitrospiraceae</taxon>
        <taxon>Leptospirillum</taxon>
    </lineage>
</organism>
<dbReference type="PANTHER" id="PTHR42743">
    <property type="entry name" value="AMINO-ACID AMINOTRANSFERASE"/>
    <property type="match status" value="1"/>
</dbReference>
<evidence type="ECO:0008006" key="7">
    <source>
        <dbReference type="Google" id="ProtNLM"/>
    </source>
</evidence>
<evidence type="ECO:0000256" key="1">
    <source>
        <dbReference type="ARBA" id="ARBA00001933"/>
    </source>
</evidence>
<reference evidence="6" key="1">
    <citation type="journal article" date="2020" name="mSystems">
        <title>Genome- and Community-Level Interaction Insights into Carbon Utilization and Element Cycling Functions of Hydrothermarchaeota in Hydrothermal Sediment.</title>
        <authorList>
            <person name="Zhou Z."/>
            <person name="Liu Y."/>
            <person name="Xu W."/>
            <person name="Pan J."/>
            <person name="Luo Z.H."/>
            <person name="Li M."/>
        </authorList>
    </citation>
    <scope>NUCLEOTIDE SEQUENCE [LARGE SCALE GENOMIC DNA]</scope>
    <source>
        <strain evidence="6">SpSt-902</strain>
    </source>
</reference>
<dbReference type="InterPro" id="IPR036038">
    <property type="entry name" value="Aminotransferase-like"/>
</dbReference>
<dbReference type="Pfam" id="PF01063">
    <property type="entry name" value="Aminotran_4"/>
    <property type="match status" value="1"/>
</dbReference>
<protein>
    <recommendedName>
        <fullName evidence="7">Branched-chain amino acid aminotransferase</fullName>
    </recommendedName>
</protein>
<dbReference type="EMBL" id="DTMM01000070">
    <property type="protein sequence ID" value="HFT92973.1"/>
    <property type="molecule type" value="Genomic_DNA"/>
</dbReference>
<evidence type="ECO:0000256" key="2">
    <source>
        <dbReference type="ARBA" id="ARBA00009320"/>
    </source>
</evidence>
<dbReference type="PROSITE" id="PS00770">
    <property type="entry name" value="AA_TRANSFER_CLASS_4"/>
    <property type="match status" value="1"/>
</dbReference>
<comment type="caution">
    <text evidence="6">The sequence shown here is derived from an EMBL/GenBank/DDBJ whole genome shotgun (WGS) entry which is preliminary data.</text>
</comment>
<evidence type="ECO:0000256" key="3">
    <source>
        <dbReference type="ARBA" id="ARBA00022898"/>
    </source>
</evidence>
<dbReference type="AlphaFoldDB" id="A0A7C3R2X9"/>
<dbReference type="InterPro" id="IPR001544">
    <property type="entry name" value="Aminotrans_IV"/>
</dbReference>
<dbReference type="Gene3D" id="3.30.470.10">
    <property type="match status" value="1"/>
</dbReference>
<evidence type="ECO:0000256" key="5">
    <source>
        <dbReference type="RuleBase" id="RU004516"/>
    </source>
</evidence>
<gene>
    <name evidence="6" type="ORF">ENX03_03335</name>
</gene>
<evidence type="ECO:0000256" key="4">
    <source>
        <dbReference type="RuleBase" id="RU004106"/>
    </source>
</evidence>
<dbReference type="PANTHER" id="PTHR42743:SF13">
    <property type="entry name" value="P-LOOP CONTAINING NUCLEOSIDE TRIPHOSPHATE HYDROLASE PROTEIN"/>
    <property type="match status" value="1"/>
</dbReference>